<dbReference type="InterPro" id="IPR011095">
    <property type="entry name" value="Dala_Dala_lig_C"/>
</dbReference>
<dbReference type="Gene3D" id="3.40.50.20">
    <property type="match status" value="2"/>
</dbReference>
<evidence type="ECO:0000256" key="6">
    <source>
        <dbReference type="ARBA" id="ARBA00022840"/>
    </source>
</evidence>
<comment type="cofactor">
    <cofactor evidence="12">
        <name>Mg(2+)</name>
        <dbReference type="ChEBI" id="CHEBI:18420"/>
    </cofactor>
    <cofactor evidence="12">
        <name>Mn(2+)</name>
        <dbReference type="ChEBI" id="CHEBI:29035"/>
    </cofactor>
    <text evidence="12">Binds 2 magnesium or manganese ions per subunit.</text>
</comment>
<dbReference type="SUPFAM" id="SSF52440">
    <property type="entry name" value="PreATP-grasp domain"/>
    <property type="match status" value="1"/>
</dbReference>
<evidence type="ECO:0000259" key="14">
    <source>
        <dbReference type="PROSITE" id="PS50975"/>
    </source>
</evidence>
<evidence type="ECO:0000256" key="9">
    <source>
        <dbReference type="ARBA" id="ARBA00023316"/>
    </source>
</evidence>
<dbReference type="InterPro" id="IPR011127">
    <property type="entry name" value="Dala_Dala_lig_N"/>
</dbReference>
<keyword evidence="7 10" id="KW-0133">Cell shape</keyword>
<feature type="active site" evidence="11">
    <location>
        <position position="158"/>
    </location>
</feature>
<evidence type="ECO:0000256" key="11">
    <source>
        <dbReference type="PIRSR" id="PIRSR039102-1"/>
    </source>
</evidence>
<dbReference type="GO" id="GO:0008360">
    <property type="term" value="P:regulation of cell shape"/>
    <property type="evidence" value="ECO:0007669"/>
    <property type="project" value="UniProtKB-KW"/>
</dbReference>
<dbReference type="Pfam" id="PF07478">
    <property type="entry name" value="Dala_Dala_lig_C"/>
    <property type="match status" value="1"/>
</dbReference>
<dbReference type="PROSITE" id="PS00844">
    <property type="entry name" value="DALA_DALA_LIGASE_2"/>
    <property type="match status" value="1"/>
</dbReference>
<dbReference type="GO" id="GO:0005737">
    <property type="term" value="C:cytoplasm"/>
    <property type="evidence" value="ECO:0007669"/>
    <property type="project" value="UniProtKB-SubCell"/>
</dbReference>
<dbReference type="PANTHER" id="PTHR23132:SF23">
    <property type="entry name" value="D-ALANINE--D-ALANINE LIGASE B"/>
    <property type="match status" value="1"/>
</dbReference>
<feature type="active site" evidence="11">
    <location>
        <position position="16"/>
    </location>
</feature>
<protein>
    <recommendedName>
        <fullName evidence="10">D-alanine--D-alanine ligase</fullName>
        <ecNumber evidence="10">6.3.2.4</ecNumber>
    </recommendedName>
    <alternativeName>
        <fullName evidence="10">D-Ala-D-Ala ligase</fullName>
    </alternativeName>
    <alternativeName>
        <fullName evidence="10">D-alanylalanine synthetase</fullName>
    </alternativeName>
</protein>
<keyword evidence="12" id="KW-0464">Manganese</keyword>
<dbReference type="Gene3D" id="3.30.470.20">
    <property type="entry name" value="ATP-grasp fold, B domain"/>
    <property type="match status" value="1"/>
</dbReference>
<evidence type="ECO:0000256" key="10">
    <source>
        <dbReference type="HAMAP-Rule" id="MF_00047"/>
    </source>
</evidence>
<dbReference type="GO" id="GO:0071555">
    <property type="term" value="P:cell wall organization"/>
    <property type="evidence" value="ECO:0007669"/>
    <property type="project" value="UniProtKB-KW"/>
</dbReference>
<organism evidence="15 16">
    <name type="scientific">Candidatus Terrybacteria bacterium RIFCSPHIGHO2_01_FULL_48_17</name>
    <dbReference type="NCBI Taxonomy" id="1802362"/>
    <lineage>
        <taxon>Bacteria</taxon>
        <taxon>Candidatus Terryibacteriota</taxon>
    </lineage>
</organism>
<dbReference type="PIRSF" id="PIRSF039102">
    <property type="entry name" value="Ddl/VanB"/>
    <property type="match status" value="1"/>
</dbReference>
<dbReference type="STRING" id="1802362.A2806_00335"/>
<comment type="function">
    <text evidence="10">Cell wall formation.</text>
</comment>
<keyword evidence="9 10" id="KW-0961">Cell wall biogenesis/degradation</keyword>
<dbReference type="InterPro" id="IPR000291">
    <property type="entry name" value="D-Ala_lig_Van_CS"/>
</dbReference>
<comment type="caution">
    <text evidence="15">The sequence shown here is derived from an EMBL/GenBank/DDBJ whole genome shotgun (WGS) entry which is preliminary data.</text>
</comment>
<dbReference type="NCBIfam" id="NF002378">
    <property type="entry name" value="PRK01372.1"/>
    <property type="match status" value="1"/>
</dbReference>
<keyword evidence="4 10" id="KW-0436">Ligase</keyword>
<dbReference type="InterPro" id="IPR013815">
    <property type="entry name" value="ATP_grasp_subdomain_1"/>
</dbReference>
<evidence type="ECO:0000256" key="4">
    <source>
        <dbReference type="ARBA" id="ARBA00022598"/>
    </source>
</evidence>
<feature type="binding site" evidence="12">
    <location>
        <position position="285"/>
    </location>
    <ligand>
        <name>Mg(2+)</name>
        <dbReference type="ChEBI" id="CHEBI:18420"/>
        <label>2</label>
    </ligand>
</feature>
<dbReference type="Proteomes" id="UP000177629">
    <property type="component" value="Unassembled WGS sequence"/>
</dbReference>
<accession>A0A1G2PJZ4</accession>
<feature type="binding site" evidence="12">
    <location>
        <position position="283"/>
    </location>
    <ligand>
        <name>Mg(2+)</name>
        <dbReference type="ChEBI" id="CHEBI:18420"/>
        <label>1</label>
    </ligand>
</feature>
<dbReference type="GO" id="GO:0009252">
    <property type="term" value="P:peptidoglycan biosynthetic process"/>
    <property type="evidence" value="ECO:0007669"/>
    <property type="project" value="UniProtKB-UniRule"/>
</dbReference>
<keyword evidence="6 13" id="KW-0067">ATP-binding</keyword>
<dbReference type="NCBIfam" id="TIGR01205">
    <property type="entry name" value="D_ala_D_alaTIGR"/>
    <property type="match status" value="1"/>
</dbReference>
<evidence type="ECO:0000256" key="8">
    <source>
        <dbReference type="ARBA" id="ARBA00022984"/>
    </source>
</evidence>
<dbReference type="SUPFAM" id="SSF56059">
    <property type="entry name" value="Glutathione synthetase ATP-binding domain-like"/>
    <property type="match status" value="1"/>
</dbReference>
<dbReference type="InterPro" id="IPR011761">
    <property type="entry name" value="ATP-grasp"/>
</dbReference>
<gene>
    <name evidence="10" type="primary">ddl</name>
    <name evidence="15" type="ORF">A2806_00335</name>
</gene>
<dbReference type="Gene3D" id="3.30.1490.20">
    <property type="entry name" value="ATP-grasp fold, A domain"/>
    <property type="match status" value="1"/>
</dbReference>
<evidence type="ECO:0000313" key="15">
    <source>
        <dbReference type="EMBL" id="OHA48593.1"/>
    </source>
</evidence>
<comment type="pathway">
    <text evidence="10">Cell wall biogenesis; peptidoglycan biosynthesis.</text>
</comment>
<dbReference type="GO" id="GO:0008716">
    <property type="term" value="F:D-alanine-D-alanine ligase activity"/>
    <property type="evidence" value="ECO:0007669"/>
    <property type="project" value="UniProtKB-UniRule"/>
</dbReference>
<keyword evidence="3 10" id="KW-0963">Cytoplasm</keyword>
<sequence length="320" mass="35360">MQSKNIAVLMGGPSAEHEISLETGNAVLRNLRVLGHRAWPVLIQNEREMFRGERKMDLVRAFGGADVVFVALHGEWGEDGRIQAIFEHYDIPYTGSGPIASAFGMDKFISRDLFLSKHLSVPEAIAVGDSMTNREILVDALRQLGPLPWVVKPRSRGSSVGVSVVEHEDALVHALAIARAFDRRVIVEEYLDGPEISCGVLEYPAGYPYALPPTLIVPPLENGFFDYEAKYSGTTEEITPAPFSGDVTRAIQQTALEAFRALGCRHYARIDMFLRNDVPYILELNTLPGLTPESIIPKQARAIGFSFPSFIEHLMVLALT</sequence>
<feature type="binding site" evidence="12">
    <location>
        <position position="283"/>
    </location>
    <ligand>
        <name>Mg(2+)</name>
        <dbReference type="ChEBI" id="CHEBI:18420"/>
        <label>2</label>
    </ligand>
</feature>
<evidence type="ECO:0000256" key="3">
    <source>
        <dbReference type="ARBA" id="ARBA00022490"/>
    </source>
</evidence>
<feature type="binding site" evidence="12">
    <location>
        <position position="271"/>
    </location>
    <ligand>
        <name>Mg(2+)</name>
        <dbReference type="ChEBI" id="CHEBI:18420"/>
        <label>1</label>
    </ligand>
</feature>
<keyword evidence="8 10" id="KW-0573">Peptidoglycan synthesis</keyword>
<comment type="similarity">
    <text evidence="2 10">Belongs to the D-alanine--D-alanine ligase family.</text>
</comment>
<proteinExistence type="inferred from homology"/>
<dbReference type="GO" id="GO:0046872">
    <property type="term" value="F:metal ion binding"/>
    <property type="evidence" value="ECO:0007669"/>
    <property type="project" value="UniProtKB-KW"/>
</dbReference>
<dbReference type="AlphaFoldDB" id="A0A1G2PJZ4"/>
<dbReference type="Pfam" id="PF01820">
    <property type="entry name" value="Dala_Dala_lig_N"/>
    <property type="match status" value="1"/>
</dbReference>
<evidence type="ECO:0000256" key="5">
    <source>
        <dbReference type="ARBA" id="ARBA00022741"/>
    </source>
</evidence>
<name>A0A1G2PJZ4_9BACT</name>
<feature type="active site" evidence="11">
    <location>
        <position position="294"/>
    </location>
</feature>
<dbReference type="PROSITE" id="PS50975">
    <property type="entry name" value="ATP_GRASP"/>
    <property type="match status" value="1"/>
</dbReference>
<comment type="subcellular location">
    <subcellularLocation>
        <location evidence="1 10">Cytoplasm</location>
    </subcellularLocation>
</comment>
<dbReference type="EMBL" id="MHSS01000005">
    <property type="protein sequence ID" value="OHA48593.1"/>
    <property type="molecule type" value="Genomic_DNA"/>
</dbReference>
<dbReference type="InterPro" id="IPR005905">
    <property type="entry name" value="D_ala_D_ala"/>
</dbReference>
<feature type="domain" description="ATP-grasp" evidence="14">
    <location>
        <begin position="111"/>
        <end position="316"/>
    </location>
</feature>
<dbReference type="UniPathway" id="UPA00219"/>
<dbReference type="EC" id="6.3.2.4" evidence="10"/>
<keyword evidence="5 13" id="KW-0547">Nucleotide-binding</keyword>
<evidence type="ECO:0000313" key="16">
    <source>
        <dbReference type="Proteomes" id="UP000177629"/>
    </source>
</evidence>
<dbReference type="HAMAP" id="MF_00047">
    <property type="entry name" value="Dala_Dala_lig"/>
    <property type="match status" value="1"/>
</dbReference>
<dbReference type="PROSITE" id="PS00843">
    <property type="entry name" value="DALA_DALA_LIGASE_1"/>
    <property type="match status" value="1"/>
</dbReference>
<evidence type="ECO:0000256" key="12">
    <source>
        <dbReference type="PIRSR" id="PIRSR039102-3"/>
    </source>
</evidence>
<keyword evidence="12" id="KW-0460">Magnesium</keyword>
<evidence type="ECO:0000256" key="13">
    <source>
        <dbReference type="PROSITE-ProRule" id="PRU00409"/>
    </source>
</evidence>
<keyword evidence="12" id="KW-0479">Metal-binding</keyword>
<evidence type="ECO:0000256" key="2">
    <source>
        <dbReference type="ARBA" id="ARBA00010871"/>
    </source>
</evidence>
<dbReference type="InterPro" id="IPR016185">
    <property type="entry name" value="PreATP-grasp_dom_sf"/>
</dbReference>
<comment type="catalytic activity">
    <reaction evidence="10">
        <text>2 D-alanine + ATP = D-alanyl-D-alanine + ADP + phosphate + H(+)</text>
        <dbReference type="Rhea" id="RHEA:11224"/>
        <dbReference type="ChEBI" id="CHEBI:15378"/>
        <dbReference type="ChEBI" id="CHEBI:30616"/>
        <dbReference type="ChEBI" id="CHEBI:43474"/>
        <dbReference type="ChEBI" id="CHEBI:57416"/>
        <dbReference type="ChEBI" id="CHEBI:57822"/>
        <dbReference type="ChEBI" id="CHEBI:456216"/>
        <dbReference type="EC" id="6.3.2.4"/>
    </reaction>
</comment>
<dbReference type="GO" id="GO:0005524">
    <property type="term" value="F:ATP binding"/>
    <property type="evidence" value="ECO:0007669"/>
    <property type="project" value="UniProtKB-UniRule"/>
</dbReference>
<evidence type="ECO:0000256" key="1">
    <source>
        <dbReference type="ARBA" id="ARBA00004496"/>
    </source>
</evidence>
<dbReference type="PANTHER" id="PTHR23132">
    <property type="entry name" value="D-ALANINE--D-ALANINE LIGASE"/>
    <property type="match status" value="1"/>
</dbReference>
<reference evidence="15 16" key="1">
    <citation type="journal article" date="2016" name="Nat. Commun.">
        <title>Thousands of microbial genomes shed light on interconnected biogeochemical processes in an aquifer system.</title>
        <authorList>
            <person name="Anantharaman K."/>
            <person name="Brown C.T."/>
            <person name="Hug L.A."/>
            <person name="Sharon I."/>
            <person name="Castelle C.J."/>
            <person name="Probst A.J."/>
            <person name="Thomas B.C."/>
            <person name="Singh A."/>
            <person name="Wilkins M.J."/>
            <person name="Karaoz U."/>
            <person name="Brodie E.L."/>
            <person name="Williams K.H."/>
            <person name="Hubbard S.S."/>
            <person name="Banfield J.F."/>
        </authorList>
    </citation>
    <scope>NUCLEOTIDE SEQUENCE [LARGE SCALE GENOMIC DNA]</scope>
</reference>
<evidence type="ECO:0000256" key="7">
    <source>
        <dbReference type="ARBA" id="ARBA00022960"/>
    </source>
</evidence>